<dbReference type="AlphaFoldDB" id="A0A5A8F2L3"/>
<name>A0A5A8F2L3_9BACT</name>
<sequence>MKNIFFIVFIIFCITFASQVLAEEKLTVCYKAYYFIPLGEACIEYSFDSDKIKISSYIKTNTLISLIKRIDNKGYSFLDLKRGVYHFNFFQREGNYKRDHIYTYSHTKLNYKIIKFKKGKKHIKEGVVNKKYVFDPYFYSLNLQCGLHRNNFNLFYDKRTYNISTNETKREGYRKIRLKPDIKTSGLLVPKGYWWIFVNEDMMMERVWVEFTIGKAKLKSVSVDGDRNLIKKICDKLVNVYLLWYN</sequence>
<protein>
    <submittedName>
        <fullName evidence="1">DUF3108 domain-containing protein</fullName>
    </submittedName>
</protein>
<dbReference type="RefSeq" id="WP_149265922.1">
    <property type="nucleotide sequence ID" value="NZ_VFJB01000004.1"/>
</dbReference>
<dbReference type="OrthoDB" id="12947at2"/>
<gene>
    <name evidence="1" type="ORF">FHQ18_04180</name>
</gene>
<dbReference type="Proteomes" id="UP000322876">
    <property type="component" value="Unassembled WGS sequence"/>
</dbReference>
<dbReference type="InterPro" id="IPR021457">
    <property type="entry name" value="DUF3108"/>
</dbReference>
<keyword evidence="2" id="KW-1185">Reference proteome</keyword>
<evidence type="ECO:0000313" key="1">
    <source>
        <dbReference type="EMBL" id="KAA0258365.1"/>
    </source>
</evidence>
<proteinExistence type="predicted"/>
<dbReference type="Pfam" id="PF11306">
    <property type="entry name" value="DUF3108"/>
    <property type="match status" value="1"/>
</dbReference>
<organism evidence="1 2">
    <name type="scientific">Deferribacter autotrophicus</name>
    <dbReference type="NCBI Taxonomy" id="500465"/>
    <lineage>
        <taxon>Bacteria</taxon>
        <taxon>Pseudomonadati</taxon>
        <taxon>Deferribacterota</taxon>
        <taxon>Deferribacteres</taxon>
        <taxon>Deferribacterales</taxon>
        <taxon>Deferribacteraceae</taxon>
        <taxon>Deferribacter</taxon>
    </lineage>
</organism>
<comment type="caution">
    <text evidence="1">The sequence shown here is derived from an EMBL/GenBank/DDBJ whole genome shotgun (WGS) entry which is preliminary data.</text>
</comment>
<accession>A0A5A8F2L3</accession>
<reference evidence="1 2" key="1">
    <citation type="submission" date="2019-06" db="EMBL/GenBank/DDBJ databases">
        <title>Genomic insights into carbon and energy metabolism of Deferribacter autotrophicus revealed new metabolic traits in the phylum Deferribacteres.</title>
        <authorList>
            <person name="Slobodkin A.I."/>
            <person name="Slobodkina G.B."/>
            <person name="Allioux M."/>
            <person name="Alain K."/>
            <person name="Jebbar M."/>
            <person name="Shadrin V."/>
            <person name="Kublanov I.V."/>
            <person name="Toshchakov S.V."/>
            <person name="Bonch-Osmolovskaya E.A."/>
        </authorList>
    </citation>
    <scope>NUCLEOTIDE SEQUENCE [LARGE SCALE GENOMIC DNA]</scope>
    <source>
        <strain evidence="1 2">SL50</strain>
    </source>
</reference>
<evidence type="ECO:0000313" key="2">
    <source>
        <dbReference type="Proteomes" id="UP000322876"/>
    </source>
</evidence>
<dbReference type="EMBL" id="VFJB01000004">
    <property type="protein sequence ID" value="KAA0258365.1"/>
    <property type="molecule type" value="Genomic_DNA"/>
</dbReference>